<sequence length="322" mass="35228">MPSWGGTLEEIQREAHRIQALKETDPSNPEAYRTAPDVVRRKYLAELARHTGRSTIVYASGWLQKSRIASELLMVHQSDLDGFMEAVKACNGNSKGLDLILHSPGGSPEAAEQIVNYLRQKFENIRVIVPHMAMSAATMMACAADEIVMARHSSLGPTDPQMGIVTNTGDVRMVAAHALKADFLAAEEAARNGAFAAWAPIMAQYPPGLLAQCKMSLDLTAGLVKEWLSSYMFAGDKDAEEKASRIADYLADSSHFTHGRPLMREKLATAGLKISDLEEDQRFQELVMSTYHACTHTLGGTIAVKLIESHIGSSYMKVVNPK</sequence>
<dbReference type="PANTHER" id="PTHR35984:SF1">
    <property type="entry name" value="PERIPLASMIC SERINE PROTEASE"/>
    <property type="match status" value="1"/>
</dbReference>
<keyword evidence="2" id="KW-1185">Reference proteome</keyword>
<dbReference type="GO" id="GO:0016020">
    <property type="term" value="C:membrane"/>
    <property type="evidence" value="ECO:0007669"/>
    <property type="project" value="InterPro"/>
</dbReference>
<dbReference type="InterPro" id="IPR029045">
    <property type="entry name" value="ClpP/crotonase-like_dom_sf"/>
</dbReference>
<dbReference type="SUPFAM" id="SSF52096">
    <property type="entry name" value="ClpP/crotonase"/>
    <property type="match status" value="1"/>
</dbReference>
<dbReference type="Gene3D" id="3.90.226.10">
    <property type="entry name" value="2-enoyl-CoA Hydratase, Chain A, domain 1"/>
    <property type="match status" value="1"/>
</dbReference>
<dbReference type="Pfam" id="PF01972">
    <property type="entry name" value="SDH_protease"/>
    <property type="match status" value="1"/>
</dbReference>
<organism evidence="1 2">
    <name type="scientific">Marinobacterium mangrovicola</name>
    <dbReference type="NCBI Taxonomy" id="1476959"/>
    <lineage>
        <taxon>Bacteria</taxon>
        <taxon>Pseudomonadati</taxon>
        <taxon>Pseudomonadota</taxon>
        <taxon>Gammaproteobacteria</taxon>
        <taxon>Oceanospirillales</taxon>
        <taxon>Oceanospirillaceae</taxon>
        <taxon>Marinobacterium</taxon>
    </lineage>
</organism>
<dbReference type="InterPro" id="IPR002825">
    <property type="entry name" value="Pept_S49_ser-pept_pro"/>
</dbReference>
<protein>
    <submittedName>
        <fullName evidence="1">Serine dehydrogenase proteinase</fullName>
    </submittedName>
</protein>
<evidence type="ECO:0000313" key="1">
    <source>
        <dbReference type="EMBL" id="TCK06133.1"/>
    </source>
</evidence>
<dbReference type="Proteomes" id="UP000294546">
    <property type="component" value="Unassembled WGS sequence"/>
</dbReference>
<accession>A0A4R1GGQ3</accession>
<name>A0A4R1GGQ3_9GAMM</name>
<comment type="caution">
    <text evidence="1">The sequence shown here is derived from an EMBL/GenBank/DDBJ whole genome shotgun (WGS) entry which is preliminary data.</text>
</comment>
<reference evidence="1 2" key="1">
    <citation type="submission" date="2019-03" db="EMBL/GenBank/DDBJ databases">
        <title>Genomic Encyclopedia of Archaeal and Bacterial Type Strains, Phase II (KMG-II): from individual species to whole genera.</title>
        <authorList>
            <person name="Goeker M."/>
        </authorList>
    </citation>
    <scope>NUCLEOTIDE SEQUENCE [LARGE SCALE GENOMIC DNA]</scope>
    <source>
        <strain evidence="1 2">DSM 27697</strain>
    </source>
</reference>
<dbReference type="PANTHER" id="PTHR35984">
    <property type="entry name" value="PERIPLASMIC SERINE PROTEASE"/>
    <property type="match status" value="1"/>
</dbReference>
<evidence type="ECO:0000313" key="2">
    <source>
        <dbReference type="Proteomes" id="UP000294546"/>
    </source>
</evidence>
<dbReference type="AlphaFoldDB" id="A0A4R1GGQ3"/>
<gene>
    <name evidence="1" type="ORF">CLV83_3082</name>
</gene>
<dbReference type="EMBL" id="SMFU01000009">
    <property type="protein sequence ID" value="TCK06133.1"/>
    <property type="molecule type" value="Genomic_DNA"/>
</dbReference>
<proteinExistence type="predicted"/>
<dbReference type="RefSeq" id="WP_132294120.1">
    <property type="nucleotide sequence ID" value="NZ_SMFU01000009.1"/>
</dbReference>
<dbReference type="OrthoDB" id="9806253at2"/>